<sequence length="176" mass="20219">MIILFVLTCMNSASSLYIASQVSGINLLIVFFGTRNKNSKLFKESPVAKYRKVTSNFVFALIACLMLVSDFEIIFVTRFKSRFLKSSGKLLFNSILTKFDAPNIFLRCIHSLTQKRLFFRFLVIVSCKRSIFFAKIVAKNELKTAQLSTIRSFMFDVSIVSESQSTRRERHEPKTV</sequence>
<feature type="transmembrane region" description="Helical" evidence="1">
    <location>
        <begin position="57"/>
        <end position="76"/>
    </location>
</feature>
<keyword evidence="1" id="KW-0812">Transmembrane</keyword>
<dbReference type="EMBL" id="VYZN01000076">
    <property type="protein sequence ID" value="KAE9523768.1"/>
    <property type="molecule type" value="Genomic_DNA"/>
</dbReference>
<feature type="signal peptide" evidence="2">
    <location>
        <begin position="1"/>
        <end position="15"/>
    </location>
</feature>
<dbReference type="Proteomes" id="UP000475862">
    <property type="component" value="Unassembled WGS sequence"/>
</dbReference>
<comment type="caution">
    <text evidence="3">The sequence shown here is derived from an EMBL/GenBank/DDBJ whole genome shotgun (WGS) entry which is preliminary data.</text>
</comment>
<proteinExistence type="predicted"/>
<name>A0A6G0T039_APHGL</name>
<evidence type="ECO:0000256" key="2">
    <source>
        <dbReference type="SAM" id="SignalP"/>
    </source>
</evidence>
<evidence type="ECO:0000313" key="3">
    <source>
        <dbReference type="EMBL" id="KAE9523768.1"/>
    </source>
</evidence>
<gene>
    <name evidence="3" type="ORF">AGLY_015828</name>
</gene>
<reference evidence="3 4" key="1">
    <citation type="submission" date="2019-08" db="EMBL/GenBank/DDBJ databases">
        <title>The genome of the soybean aphid Biotype 1, its phylome, world population structure and adaptation to the North American continent.</title>
        <authorList>
            <person name="Giordano R."/>
            <person name="Donthu R.K."/>
            <person name="Hernandez A.G."/>
            <person name="Wright C.L."/>
            <person name="Zimin A.V."/>
        </authorList>
    </citation>
    <scope>NUCLEOTIDE SEQUENCE [LARGE SCALE GENOMIC DNA]</scope>
    <source>
        <tissue evidence="3">Whole aphids</tissue>
    </source>
</reference>
<protein>
    <recommendedName>
        <fullName evidence="5">7TM GPCR serpentine receptor class x (Srx) domain-containing protein</fullName>
    </recommendedName>
</protein>
<keyword evidence="2" id="KW-0732">Signal</keyword>
<evidence type="ECO:0000313" key="4">
    <source>
        <dbReference type="Proteomes" id="UP000475862"/>
    </source>
</evidence>
<evidence type="ECO:0008006" key="5">
    <source>
        <dbReference type="Google" id="ProtNLM"/>
    </source>
</evidence>
<feature type="chain" id="PRO_5026194099" description="7TM GPCR serpentine receptor class x (Srx) domain-containing protein" evidence="2">
    <location>
        <begin position="16"/>
        <end position="176"/>
    </location>
</feature>
<keyword evidence="4" id="KW-1185">Reference proteome</keyword>
<organism evidence="3 4">
    <name type="scientific">Aphis glycines</name>
    <name type="common">Soybean aphid</name>
    <dbReference type="NCBI Taxonomy" id="307491"/>
    <lineage>
        <taxon>Eukaryota</taxon>
        <taxon>Metazoa</taxon>
        <taxon>Ecdysozoa</taxon>
        <taxon>Arthropoda</taxon>
        <taxon>Hexapoda</taxon>
        <taxon>Insecta</taxon>
        <taxon>Pterygota</taxon>
        <taxon>Neoptera</taxon>
        <taxon>Paraneoptera</taxon>
        <taxon>Hemiptera</taxon>
        <taxon>Sternorrhyncha</taxon>
        <taxon>Aphidomorpha</taxon>
        <taxon>Aphidoidea</taxon>
        <taxon>Aphididae</taxon>
        <taxon>Aphidini</taxon>
        <taxon>Aphis</taxon>
        <taxon>Aphis</taxon>
    </lineage>
</organism>
<keyword evidence="1" id="KW-0472">Membrane</keyword>
<dbReference type="AlphaFoldDB" id="A0A6G0T039"/>
<accession>A0A6G0T039</accession>
<keyword evidence="1" id="KW-1133">Transmembrane helix</keyword>
<evidence type="ECO:0000256" key="1">
    <source>
        <dbReference type="SAM" id="Phobius"/>
    </source>
</evidence>